<feature type="domain" description="Bacterial repeat" evidence="2">
    <location>
        <begin position="556"/>
        <end position="605"/>
    </location>
</feature>
<dbReference type="AlphaFoldDB" id="A0A7S7NR55"/>
<organism evidence="3 4">
    <name type="scientific">Paludibaculum fermentans</name>
    <dbReference type="NCBI Taxonomy" id="1473598"/>
    <lineage>
        <taxon>Bacteria</taxon>
        <taxon>Pseudomonadati</taxon>
        <taxon>Acidobacteriota</taxon>
        <taxon>Terriglobia</taxon>
        <taxon>Bryobacterales</taxon>
        <taxon>Bryobacteraceae</taxon>
        <taxon>Paludibaculum</taxon>
    </lineage>
</organism>
<name>A0A7S7NR55_PALFE</name>
<feature type="domain" description="Bacterial repeat" evidence="2">
    <location>
        <begin position="173"/>
        <end position="220"/>
    </location>
</feature>
<reference evidence="3 4" key="1">
    <citation type="submission" date="2020-10" db="EMBL/GenBank/DDBJ databases">
        <title>Complete genome sequence of Paludibaculum fermentans P105T, a facultatively anaerobic acidobacterium capable of dissimilatory Fe(III) reduction.</title>
        <authorList>
            <person name="Dedysh S.N."/>
            <person name="Beletsky A.V."/>
            <person name="Kulichevskaya I.S."/>
            <person name="Mardanov A.V."/>
            <person name="Ravin N.V."/>
        </authorList>
    </citation>
    <scope>NUCLEOTIDE SEQUENCE [LARGE SCALE GENOMIC DNA]</scope>
    <source>
        <strain evidence="3 4">P105</strain>
    </source>
</reference>
<proteinExistence type="predicted"/>
<accession>A0A7S7NR55</accession>
<dbReference type="RefSeq" id="WP_194449461.1">
    <property type="nucleotide sequence ID" value="NZ_CP063849.1"/>
</dbReference>
<feature type="chain" id="PRO_5033043957" description="Bacterial repeat domain-containing protein" evidence="1">
    <location>
        <begin position="24"/>
        <end position="846"/>
    </location>
</feature>
<evidence type="ECO:0000313" key="3">
    <source>
        <dbReference type="EMBL" id="QOY87794.1"/>
    </source>
</evidence>
<dbReference type="Pfam" id="PF18998">
    <property type="entry name" value="Flg_new_2"/>
    <property type="match status" value="2"/>
</dbReference>
<dbReference type="InterPro" id="IPR044060">
    <property type="entry name" value="Bacterial_rp_domain"/>
</dbReference>
<evidence type="ECO:0000259" key="2">
    <source>
        <dbReference type="Pfam" id="PF18998"/>
    </source>
</evidence>
<keyword evidence="1" id="KW-0732">Signal</keyword>
<evidence type="ECO:0000256" key="1">
    <source>
        <dbReference type="SAM" id="SignalP"/>
    </source>
</evidence>
<dbReference type="EMBL" id="CP063849">
    <property type="protein sequence ID" value="QOY87794.1"/>
    <property type="molecule type" value="Genomic_DNA"/>
</dbReference>
<sequence>MCTRLRGLLPAALLALVMAAPLAAQTSSNTASIRVDASIKGATFWADGQEYTSSAQFLWTIGSKHTLEIRNKHQMFPDGRSRVSFQQWSDDTGLLLTPDSTTQVISVDSSNRSYLATFQLEYMVLYYVNSDQPVNLLDPSAINYPQIGVPNPYGFLATSTQTCIQTSTWEWVAAGSALTLNAYPYPGKAFVGFEIAAGPTESISSLIVDGPKTIKAKFTDARRVYIDSYPVKGLKVVVDRTVTYSRGDKCFPDWTSTYSALTGAAPPVPPDYPYPINIPPSSFPDAPVGPYAYCTQIPLCNGELDLQAGTPHIFAAPASQTDSMGNLWVFDHWDFGNGQTGGLNSTVTIPEDWSTQTYTAHFVKGIRSSFVTVPTGLKLKIDGRDNWASYNFEWGLGHKHTVSAPADQVDAKGRRYRFVSWSNGGTPDQEITIEDSEGTASFRMIAQYELLGQLSIQSDPASLTFSVSGATCTTPCVLDRPAGTSITVTPLPEMPFSPDTKALLTGWADGTAAGPRNYMFSQEAAVMSAKYTYLQRLTAISDPEGGATWVYDPLPSAGNYFPAGAKVSVTAEAAPGYKFKRFEGALSGALNYGWLNMNSPATVVARLDKVPALADNAVKNAAGDTPTDGVAPGSLIAITGYNIAADYVKGADSPLSQTLQGVVVQLPGSRFLPLVSVAPDRILGQLPSDFTEGEYTLTVRSPGQSVLTTKFKVKTYAPGLFRRGDATDEVPLGLALHADGTEVTPASPAKAGETVSLFGTGFGPLNPAPLDGFAVPANPPVPLKDAAELLIGGEVRPYVWCGAAAGRVGYWVMQFKIDSTMGQAQNVAVQVRVNGQPSNSVVLPLQ</sequence>
<dbReference type="InterPro" id="IPR017803">
    <property type="entry name" value="CHP03437_C"/>
</dbReference>
<feature type="signal peptide" evidence="1">
    <location>
        <begin position="1"/>
        <end position="23"/>
    </location>
</feature>
<dbReference type="NCBIfam" id="TIGR03437">
    <property type="entry name" value="Soli_cterm"/>
    <property type="match status" value="1"/>
</dbReference>
<dbReference type="Proteomes" id="UP000593892">
    <property type="component" value="Chromosome"/>
</dbReference>
<gene>
    <name evidence="3" type="ORF">IRI77_34490</name>
</gene>
<dbReference type="KEGG" id="pfer:IRI77_34490"/>
<keyword evidence="4" id="KW-1185">Reference proteome</keyword>
<protein>
    <recommendedName>
        <fullName evidence="2">Bacterial repeat domain-containing protein</fullName>
    </recommendedName>
</protein>
<evidence type="ECO:0000313" key="4">
    <source>
        <dbReference type="Proteomes" id="UP000593892"/>
    </source>
</evidence>